<dbReference type="PROSITE" id="PS50005">
    <property type="entry name" value="TPR"/>
    <property type="match status" value="1"/>
</dbReference>
<dbReference type="InterPro" id="IPR019734">
    <property type="entry name" value="TPR_rpt"/>
</dbReference>
<reference evidence="4" key="1">
    <citation type="submission" date="2021-03" db="EMBL/GenBank/DDBJ databases">
        <title>Antimicrobial resistance genes in bacteria isolated from Japanese honey, and their potential for conferring macrolide and lincosamide resistance in the American foulbrood pathogen Paenibacillus larvae.</title>
        <authorList>
            <person name="Okamoto M."/>
            <person name="Kumagai M."/>
            <person name="Kanamori H."/>
            <person name="Takamatsu D."/>
        </authorList>
    </citation>
    <scope>NUCLEOTIDE SEQUENCE</scope>
    <source>
        <strain evidence="4">J43TS3</strain>
    </source>
</reference>
<name>A0A919X6F4_9BACI</name>
<comment type="caution">
    <text evidence="4">The sequence shown here is derived from an EMBL/GenBank/DDBJ whole genome shotgun (WGS) entry which is preliminary data.</text>
</comment>
<dbReference type="Proteomes" id="UP000676917">
    <property type="component" value="Unassembled WGS sequence"/>
</dbReference>
<keyword evidence="2 3" id="KW-0802">TPR repeat</keyword>
<evidence type="ECO:0000313" key="4">
    <source>
        <dbReference type="EMBL" id="GIO26401.1"/>
    </source>
</evidence>
<dbReference type="Gene3D" id="1.25.40.10">
    <property type="entry name" value="Tetratricopeptide repeat domain"/>
    <property type="match status" value="2"/>
</dbReference>
<keyword evidence="1" id="KW-0677">Repeat</keyword>
<dbReference type="AlphaFoldDB" id="A0A919X6F4"/>
<evidence type="ECO:0000256" key="3">
    <source>
        <dbReference type="PROSITE-ProRule" id="PRU00339"/>
    </source>
</evidence>
<sequence>MQLEKNEKIVKTNNVIPFIPTGDFYFAKGVESFRKRRFDTALKWLKKAVDTEPNNPLYQCQMSIIYTETGAYHKANQLLTNVLQSTGDQYVDCYYLLANNYAHLGLLNDARKFAISYLDKEPDGDFSEDAKTLLDLIEIDDYDEEDWELDEEDELLVYQETVFHHLENNEWNQALVLLEEMILLFPDYKTAHHEYTHALFFTGKREEAIQKELELLEEDPNNLYSHTNLALFYFEIQEYEEYQRHIRALLNIYPIHEQQKLRIATTLARTGFLKEANIRFRMLDKGVVKSHISYYRWYSMTAYRLGEPAKALALWEEGCRRHPKLSEEEGPWH</sequence>
<gene>
    <name evidence="4" type="ORF">J43TS3_10120</name>
</gene>
<evidence type="ECO:0008006" key="6">
    <source>
        <dbReference type="Google" id="ProtNLM"/>
    </source>
</evidence>
<organism evidence="4 5">
    <name type="scientific">Ornithinibacillus bavariensis</name>
    <dbReference type="NCBI Taxonomy" id="545502"/>
    <lineage>
        <taxon>Bacteria</taxon>
        <taxon>Bacillati</taxon>
        <taxon>Bacillota</taxon>
        <taxon>Bacilli</taxon>
        <taxon>Bacillales</taxon>
        <taxon>Bacillaceae</taxon>
        <taxon>Ornithinibacillus</taxon>
    </lineage>
</organism>
<dbReference type="PANTHER" id="PTHR44858:SF18">
    <property type="entry name" value="TETRATRICOPEPTIDE REPEAT (TPR) PROTEIN"/>
    <property type="match status" value="1"/>
</dbReference>
<feature type="repeat" description="TPR" evidence="3">
    <location>
        <begin position="22"/>
        <end position="55"/>
    </location>
</feature>
<dbReference type="InterPro" id="IPR050498">
    <property type="entry name" value="Ycf3"/>
</dbReference>
<evidence type="ECO:0000313" key="5">
    <source>
        <dbReference type="Proteomes" id="UP000676917"/>
    </source>
</evidence>
<evidence type="ECO:0000256" key="2">
    <source>
        <dbReference type="ARBA" id="ARBA00022803"/>
    </source>
</evidence>
<dbReference type="EMBL" id="BORP01000001">
    <property type="protein sequence ID" value="GIO26401.1"/>
    <property type="molecule type" value="Genomic_DNA"/>
</dbReference>
<dbReference type="SUPFAM" id="SSF48452">
    <property type="entry name" value="TPR-like"/>
    <property type="match status" value="2"/>
</dbReference>
<dbReference type="RefSeq" id="WP_212919863.1">
    <property type="nucleotide sequence ID" value="NZ_BORP01000001.1"/>
</dbReference>
<proteinExistence type="predicted"/>
<evidence type="ECO:0000256" key="1">
    <source>
        <dbReference type="ARBA" id="ARBA00022737"/>
    </source>
</evidence>
<accession>A0A919X6F4</accession>
<dbReference type="PANTHER" id="PTHR44858">
    <property type="entry name" value="TETRATRICOPEPTIDE REPEAT PROTEIN 6"/>
    <property type="match status" value="1"/>
</dbReference>
<protein>
    <recommendedName>
        <fullName evidence="6">Tetratricopeptide repeat protein</fullName>
    </recommendedName>
</protein>
<keyword evidence="5" id="KW-1185">Reference proteome</keyword>
<dbReference type="InterPro" id="IPR011990">
    <property type="entry name" value="TPR-like_helical_dom_sf"/>
</dbReference>